<dbReference type="AlphaFoldDB" id="A1ATB8"/>
<evidence type="ECO:0000313" key="3">
    <source>
        <dbReference type="Proteomes" id="UP000006732"/>
    </source>
</evidence>
<dbReference type="eggNOG" id="COG3409">
    <property type="taxonomic scope" value="Bacteria"/>
</dbReference>
<evidence type="ECO:0000259" key="1">
    <source>
        <dbReference type="Pfam" id="PF13539"/>
    </source>
</evidence>
<dbReference type="InterPro" id="IPR039561">
    <property type="entry name" value="Peptidase_M15C"/>
</dbReference>
<gene>
    <name evidence="2" type="ordered locus">Ppro_2991</name>
</gene>
<sequence length="271" mass="31337">MKTAAIRLIQQCLTNEGWLSEAPDGRLGPKTHGAMKSALLKRGTTLPAGWQEWPESRRAVAYLQLLCRERNIDAGEVDGWWGPQTDYAYATLAALLTSGEMPPLWRDDTPLLTNPHNWPEQNEAALNAFFGPVGTQQTKLLLPYPHRIAWNLRQTVTSFSCNSRVHDSALKVLTKTFDHYGMERIRDLRLDRWGGCLNVRRMRGGSKWSMHAWGIAIDYDPERNQLTWGRERAAFSRPEYAAWWRFWEEEGWVSLGRRKNYDWMHVQAARL</sequence>
<feature type="domain" description="Peptidase M15C" evidence="1">
    <location>
        <begin position="204"/>
        <end position="267"/>
    </location>
</feature>
<dbReference type="Pfam" id="PF13539">
    <property type="entry name" value="Peptidase_M15_4"/>
    <property type="match status" value="1"/>
</dbReference>
<dbReference type="RefSeq" id="WP_011736824.1">
    <property type="nucleotide sequence ID" value="NC_008609.1"/>
</dbReference>
<proteinExistence type="predicted"/>
<evidence type="ECO:0000313" key="2">
    <source>
        <dbReference type="EMBL" id="ABL00589.1"/>
    </source>
</evidence>
<dbReference type="Proteomes" id="UP000006732">
    <property type="component" value="Chromosome"/>
</dbReference>
<dbReference type="InterPro" id="IPR009045">
    <property type="entry name" value="Zn_M74/Hedgehog-like"/>
</dbReference>
<accession>A1ATB8</accession>
<organism evidence="2 3">
    <name type="scientific">Pelobacter propionicus (strain DSM 2379 / NBRC 103807 / OttBd1)</name>
    <dbReference type="NCBI Taxonomy" id="338966"/>
    <lineage>
        <taxon>Bacteria</taxon>
        <taxon>Pseudomonadati</taxon>
        <taxon>Thermodesulfobacteriota</taxon>
        <taxon>Desulfuromonadia</taxon>
        <taxon>Desulfuromonadales</taxon>
        <taxon>Desulfuromonadaceae</taxon>
        <taxon>Pelobacter</taxon>
    </lineage>
</organism>
<name>A1ATB8_PELPD</name>
<dbReference type="KEGG" id="ppd:Ppro_2991"/>
<reference evidence="2 3" key="1">
    <citation type="submission" date="2006-10" db="EMBL/GenBank/DDBJ databases">
        <title>Complete sequence of chromosome of Pelobacter propionicus DSM 2379.</title>
        <authorList>
            <consortium name="US DOE Joint Genome Institute"/>
            <person name="Copeland A."/>
            <person name="Lucas S."/>
            <person name="Lapidus A."/>
            <person name="Barry K."/>
            <person name="Detter J.C."/>
            <person name="Glavina del Rio T."/>
            <person name="Hammon N."/>
            <person name="Israni S."/>
            <person name="Dalin E."/>
            <person name="Tice H."/>
            <person name="Pitluck S."/>
            <person name="Saunders E."/>
            <person name="Brettin T."/>
            <person name="Bruce D."/>
            <person name="Han C."/>
            <person name="Tapia R."/>
            <person name="Schmutz J."/>
            <person name="Larimer F."/>
            <person name="Land M."/>
            <person name="Hauser L."/>
            <person name="Kyrpides N."/>
            <person name="Kim E."/>
            <person name="Lovley D."/>
            <person name="Richardson P."/>
        </authorList>
    </citation>
    <scope>NUCLEOTIDE SEQUENCE [LARGE SCALE GENOMIC DNA]</scope>
    <source>
        <strain evidence="3">DSM 2379 / NBRC 103807 / OttBd1</strain>
    </source>
</reference>
<dbReference type="SUPFAM" id="SSF55166">
    <property type="entry name" value="Hedgehog/DD-peptidase"/>
    <property type="match status" value="1"/>
</dbReference>
<dbReference type="STRING" id="338966.Ppro_2991"/>
<dbReference type="OrthoDB" id="9799970at2"/>
<dbReference type="EMBL" id="CP000482">
    <property type="protein sequence ID" value="ABL00589.1"/>
    <property type="molecule type" value="Genomic_DNA"/>
</dbReference>
<dbReference type="GO" id="GO:0008233">
    <property type="term" value="F:peptidase activity"/>
    <property type="evidence" value="ECO:0007669"/>
    <property type="project" value="InterPro"/>
</dbReference>
<keyword evidence="3" id="KW-1185">Reference proteome</keyword>
<dbReference type="HOGENOM" id="CLU_089638_0_0_7"/>
<protein>
    <recommendedName>
        <fullName evidence="1">Peptidase M15C domain-containing protein</fullName>
    </recommendedName>
</protein>